<dbReference type="Proteomes" id="UP000554482">
    <property type="component" value="Unassembled WGS sequence"/>
</dbReference>
<reference evidence="1 2" key="1">
    <citation type="submission" date="2020-06" db="EMBL/GenBank/DDBJ databases">
        <title>Transcriptomic and genomic resources for Thalictrum thalictroides and T. hernandezii: Facilitating candidate gene discovery in an emerging model plant lineage.</title>
        <authorList>
            <person name="Arias T."/>
            <person name="Riano-Pachon D.M."/>
            <person name="Di Stilio V.S."/>
        </authorList>
    </citation>
    <scope>NUCLEOTIDE SEQUENCE [LARGE SCALE GENOMIC DNA]</scope>
    <source>
        <strain evidence="2">cv. WT478/WT964</strain>
        <tissue evidence="1">Leaves</tissue>
    </source>
</reference>
<dbReference type="EMBL" id="JABWDY010017092">
    <property type="protein sequence ID" value="KAF5195596.1"/>
    <property type="molecule type" value="Genomic_DNA"/>
</dbReference>
<evidence type="ECO:0000313" key="2">
    <source>
        <dbReference type="Proteomes" id="UP000554482"/>
    </source>
</evidence>
<protein>
    <submittedName>
        <fullName evidence="1">Uncharacterized protein</fullName>
    </submittedName>
</protein>
<name>A0A7J6WDS2_THATH</name>
<keyword evidence="2" id="KW-1185">Reference proteome</keyword>
<accession>A0A7J6WDS2</accession>
<comment type="caution">
    <text evidence="1">The sequence shown here is derived from an EMBL/GenBank/DDBJ whole genome shotgun (WGS) entry which is preliminary data.</text>
</comment>
<proteinExistence type="predicted"/>
<sequence>MKMSVVIVIGRAGRRRGEGEVIVILMILMDVGRERVRGLPRHLILTLAILMIPGLVEEQSGLKRRAESIDAKKFDSKV</sequence>
<organism evidence="1 2">
    <name type="scientific">Thalictrum thalictroides</name>
    <name type="common">Rue-anemone</name>
    <name type="synonym">Anemone thalictroides</name>
    <dbReference type="NCBI Taxonomy" id="46969"/>
    <lineage>
        <taxon>Eukaryota</taxon>
        <taxon>Viridiplantae</taxon>
        <taxon>Streptophyta</taxon>
        <taxon>Embryophyta</taxon>
        <taxon>Tracheophyta</taxon>
        <taxon>Spermatophyta</taxon>
        <taxon>Magnoliopsida</taxon>
        <taxon>Ranunculales</taxon>
        <taxon>Ranunculaceae</taxon>
        <taxon>Thalictroideae</taxon>
        <taxon>Thalictrum</taxon>
    </lineage>
</organism>
<dbReference type="AlphaFoldDB" id="A0A7J6WDS2"/>
<gene>
    <name evidence="1" type="ORF">FRX31_014817</name>
</gene>
<evidence type="ECO:0000313" key="1">
    <source>
        <dbReference type="EMBL" id="KAF5195596.1"/>
    </source>
</evidence>